<feature type="region of interest" description="Disordered" evidence="1">
    <location>
        <begin position="1"/>
        <end position="80"/>
    </location>
</feature>
<sequence>MNSSSSLPVHGNGQNQHMGLNTNHGSYPQYNHSASVSPGPSRDTQMPSPSSGPLHHSSGQSMNAAQKRAYRQRRKDPSCDACRERKVKLLRMRIQKCQVSVYERNQSSDVINKVISPLGE</sequence>
<gene>
    <name evidence="2" type="ORF">Q9L58_000696</name>
</gene>
<evidence type="ECO:0000313" key="2">
    <source>
        <dbReference type="EMBL" id="KAL0640138.1"/>
    </source>
</evidence>
<accession>A0ABR3GW08</accession>
<reference evidence="2 3" key="1">
    <citation type="submission" date="2024-02" db="EMBL/GenBank/DDBJ databases">
        <title>Discinaceae phylogenomics.</title>
        <authorList>
            <person name="Dirks A.C."/>
            <person name="James T.Y."/>
        </authorList>
    </citation>
    <scope>NUCLEOTIDE SEQUENCE [LARGE SCALE GENOMIC DNA]</scope>
    <source>
        <strain evidence="2 3">ACD0624</strain>
    </source>
</reference>
<name>A0ABR3GW08_9PEZI</name>
<keyword evidence="3" id="KW-1185">Reference proteome</keyword>
<dbReference type="Proteomes" id="UP001447188">
    <property type="component" value="Unassembled WGS sequence"/>
</dbReference>
<feature type="compositionally biased region" description="Polar residues" evidence="1">
    <location>
        <begin position="1"/>
        <end position="46"/>
    </location>
</feature>
<organism evidence="2 3">
    <name type="scientific">Discina gigas</name>
    <dbReference type="NCBI Taxonomy" id="1032678"/>
    <lineage>
        <taxon>Eukaryota</taxon>
        <taxon>Fungi</taxon>
        <taxon>Dikarya</taxon>
        <taxon>Ascomycota</taxon>
        <taxon>Pezizomycotina</taxon>
        <taxon>Pezizomycetes</taxon>
        <taxon>Pezizales</taxon>
        <taxon>Discinaceae</taxon>
        <taxon>Discina</taxon>
    </lineage>
</organism>
<protein>
    <submittedName>
        <fullName evidence="2">Uncharacterized protein</fullName>
    </submittedName>
</protein>
<evidence type="ECO:0000256" key="1">
    <source>
        <dbReference type="SAM" id="MobiDB-lite"/>
    </source>
</evidence>
<feature type="compositionally biased region" description="Low complexity" evidence="1">
    <location>
        <begin position="47"/>
        <end position="67"/>
    </location>
</feature>
<evidence type="ECO:0000313" key="3">
    <source>
        <dbReference type="Proteomes" id="UP001447188"/>
    </source>
</evidence>
<comment type="caution">
    <text evidence="2">The sequence shown here is derived from an EMBL/GenBank/DDBJ whole genome shotgun (WGS) entry which is preliminary data.</text>
</comment>
<proteinExistence type="predicted"/>
<dbReference type="EMBL" id="JBBBZM010000005">
    <property type="protein sequence ID" value="KAL0640138.1"/>
    <property type="molecule type" value="Genomic_DNA"/>
</dbReference>